<dbReference type="Gene3D" id="3.40.50.880">
    <property type="match status" value="1"/>
</dbReference>
<accession>A0A4U8YJ81</accession>
<dbReference type="GO" id="GO:0005829">
    <property type="term" value="C:cytosol"/>
    <property type="evidence" value="ECO:0007669"/>
    <property type="project" value="TreeGrafter"/>
</dbReference>
<organism evidence="2 3">
    <name type="scientific">Desulfoluna butyratoxydans</name>
    <dbReference type="NCBI Taxonomy" id="231438"/>
    <lineage>
        <taxon>Bacteria</taxon>
        <taxon>Pseudomonadati</taxon>
        <taxon>Thermodesulfobacteriota</taxon>
        <taxon>Desulfobacteria</taxon>
        <taxon>Desulfobacterales</taxon>
        <taxon>Desulfolunaceae</taxon>
        <taxon>Desulfoluna</taxon>
    </lineage>
</organism>
<dbReference type="PROSITE" id="PS51273">
    <property type="entry name" value="GATASE_TYPE_1"/>
    <property type="match status" value="1"/>
</dbReference>
<proteinExistence type="predicted"/>
<keyword evidence="2" id="KW-0315">Glutamine amidotransferase</keyword>
<dbReference type="InterPro" id="IPR029062">
    <property type="entry name" value="Class_I_gatase-like"/>
</dbReference>
<dbReference type="SUPFAM" id="SSF52317">
    <property type="entry name" value="Class I glutamine amidotransferase-like"/>
    <property type="match status" value="1"/>
</dbReference>
<dbReference type="CDD" id="cd01741">
    <property type="entry name" value="GATase1_1"/>
    <property type="match status" value="1"/>
</dbReference>
<dbReference type="AlphaFoldDB" id="A0A4U8YJ81"/>
<dbReference type="InterPro" id="IPR017926">
    <property type="entry name" value="GATASE"/>
</dbReference>
<gene>
    <name evidence="2" type="ORF">MSL71_7160</name>
</gene>
<keyword evidence="3" id="KW-1185">Reference proteome</keyword>
<dbReference type="PANTHER" id="PTHR42695">
    <property type="entry name" value="GLUTAMINE AMIDOTRANSFERASE YLR126C-RELATED"/>
    <property type="match status" value="1"/>
</dbReference>
<dbReference type="PANTHER" id="PTHR42695:SF5">
    <property type="entry name" value="GLUTAMINE AMIDOTRANSFERASE YLR126C-RELATED"/>
    <property type="match status" value="1"/>
</dbReference>
<protein>
    <submittedName>
        <fullName evidence="2">Glutamine amidotransferase</fullName>
    </submittedName>
</protein>
<dbReference type="FunFam" id="3.40.50.880:FF:000033">
    <property type="entry name" value="Glutamine amidotransferase class-I"/>
    <property type="match status" value="1"/>
</dbReference>
<sequence length="229" mass="25040">MRVHYLQHVPFEGLGSMEAVLTEAGHSLTATHLYRDEVLPDPSAFDLLIIMGGPMGVGDESVYPWLAPEKRFIKAAVDQGKKVLGVCLGAQLLAEALGAEVTKNPHREIGWFPVTRDPALSGTCLGDIFPEQAEVFHWHGDTFSVPHGAVPLGSSQACRHQGFLMDNRILALQFHLETTPDSAARLIEHCGHELEALPYVQSEAEMLGQAERFEAINRIMKGILRALGA</sequence>
<dbReference type="GO" id="GO:0016740">
    <property type="term" value="F:transferase activity"/>
    <property type="evidence" value="ECO:0007669"/>
    <property type="project" value="UniProtKB-KW"/>
</dbReference>
<dbReference type="InterPro" id="IPR044992">
    <property type="entry name" value="ChyE-like"/>
</dbReference>
<name>A0A4U8YJ81_9BACT</name>
<evidence type="ECO:0000313" key="3">
    <source>
        <dbReference type="Proteomes" id="UP000507962"/>
    </source>
</evidence>
<feature type="domain" description="Glutamine amidotransferase" evidence="1">
    <location>
        <begin position="42"/>
        <end position="183"/>
    </location>
</feature>
<dbReference type="EMBL" id="CAADHO010000001">
    <property type="protein sequence ID" value="VFQ43089.1"/>
    <property type="molecule type" value="Genomic_DNA"/>
</dbReference>
<keyword evidence="2" id="KW-0808">Transferase</keyword>
<dbReference type="Proteomes" id="UP000507962">
    <property type="component" value="Unassembled WGS sequence"/>
</dbReference>
<dbReference type="RefSeq" id="WP_180137279.1">
    <property type="nucleotide sequence ID" value="NZ_CAADHO010000001.1"/>
</dbReference>
<reference evidence="2 3" key="1">
    <citation type="submission" date="2019-03" db="EMBL/GenBank/DDBJ databases">
        <authorList>
            <person name="Nijsse B."/>
        </authorList>
    </citation>
    <scope>NUCLEOTIDE SEQUENCE [LARGE SCALE GENOMIC DNA]</scope>
    <source>
        <strain evidence="2">Desulfoluna butyratoxydans MSL71</strain>
    </source>
</reference>
<dbReference type="Pfam" id="PF00117">
    <property type="entry name" value="GATase"/>
    <property type="match status" value="1"/>
</dbReference>
<evidence type="ECO:0000259" key="1">
    <source>
        <dbReference type="Pfam" id="PF00117"/>
    </source>
</evidence>
<evidence type="ECO:0000313" key="2">
    <source>
        <dbReference type="EMBL" id="VFQ43089.1"/>
    </source>
</evidence>